<dbReference type="PANTHER" id="PTHR44749">
    <property type="entry name" value="SUPPRESSOR OF RPS4-RLD 1"/>
    <property type="match status" value="1"/>
</dbReference>
<keyword evidence="1" id="KW-0812">Transmembrane</keyword>
<dbReference type="InterPro" id="IPR011990">
    <property type="entry name" value="TPR-like_helical_dom_sf"/>
</dbReference>
<dbReference type="InterPro" id="IPR019734">
    <property type="entry name" value="TPR_rpt"/>
</dbReference>
<evidence type="ECO:0000313" key="3">
    <source>
        <dbReference type="Proteomes" id="UP000077134"/>
    </source>
</evidence>
<sequence>MGKFIGFMLLWRLVGNPFIAILVILAVVYILDRRFVGVFPSLTKPFKRMKRISKLRSEILMSPNDVSSKHELARLLIERKKYQEALEILNSIQRQFEHSAEYWDDLGTANLYLGHTQVGEDNIHKALSINPRVKYGQPYLRLASLYQRSDPHKVEKYIQLFQEIHSSSCEASYLLGIMYKEMGLKQEAQKAFTESVDIYRTLPKYKKRQERKWAVRSMLRKMS</sequence>
<dbReference type="OrthoDB" id="2658060at2"/>
<gene>
    <name evidence="2" type="ORF">PNBC_05205</name>
</gene>
<proteinExistence type="predicted"/>
<dbReference type="EMBL" id="LSFN01000005">
    <property type="protein sequence ID" value="OAB76799.1"/>
    <property type="molecule type" value="Genomic_DNA"/>
</dbReference>
<dbReference type="SMART" id="SM00028">
    <property type="entry name" value="TPR"/>
    <property type="match status" value="3"/>
</dbReference>
<name>A0A167FQJ5_9BACL</name>
<dbReference type="SUPFAM" id="SSF48452">
    <property type="entry name" value="TPR-like"/>
    <property type="match status" value="1"/>
</dbReference>
<dbReference type="STRING" id="1763538.LPB68_19535"/>
<dbReference type="GO" id="GO:0045892">
    <property type="term" value="P:negative regulation of DNA-templated transcription"/>
    <property type="evidence" value="ECO:0007669"/>
    <property type="project" value="InterPro"/>
</dbReference>
<dbReference type="InterPro" id="IPR044650">
    <property type="entry name" value="SRFR1-like"/>
</dbReference>
<evidence type="ECO:0000256" key="1">
    <source>
        <dbReference type="SAM" id="Phobius"/>
    </source>
</evidence>
<comment type="caution">
    <text evidence="2">The sequence shown here is derived from an EMBL/GenBank/DDBJ whole genome shotgun (WGS) entry which is preliminary data.</text>
</comment>
<keyword evidence="1" id="KW-1133">Transmembrane helix</keyword>
<reference evidence="2 3" key="1">
    <citation type="submission" date="2016-02" db="EMBL/GenBank/DDBJ databases">
        <title>Paenibacillus sp. LPB0068, isolated from Crassostrea gigas.</title>
        <authorList>
            <person name="Shin S.-K."/>
            <person name="Yi H."/>
        </authorList>
    </citation>
    <scope>NUCLEOTIDE SEQUENCE [LARGE SCALE GENOMIC DNA]</scope>
    <source>
        <strain evidence="2 3">LPB0068</strain>
    </source>
</reference>
<dbReference type="RefSeq" id="WP_068655858.1">
    <property type="nucleotide sequence ID" value="NZ_CP017770.1"/>
</dbReference>
<keyword evidence="1" id="KW-0472">Membrane</keyword>
<dbReference type="KEGG" id="pcx:LPB68_19535"/>
<organism evidence="2 3">
    <name type="scientific">Paenibacillus crassostreae</name>
    <dbReference type="NCBI Taxonomy" id="1763538"/>
    <lineage>
        <taxon>Bacteria</taxon>
        <taxon>Bacillati</taxon>
        <taxon>Bacillota</taxon>
        <taxon>Bacilli</taxon>
        <taxon>Bacillales</taxon>
        <taxon>Paenibacillaceae</taxon>
        <taxon>Paenibacillus</taxon>
    </lineage>
</organism>
<protein>
    <submittedName>
        <fullName evidence="2">Uncharacterized protein</fullName>
    </submittedName>
</protein>
<dbReference type="AlphaFoldDB" id="A0A167FQJ5"/>
<dbReference type="Pfam" id="PF13181">
    <property type="entry name" value="TPR_8"/>
    <property type="match status" value="1"/>
</dbReference>
<dbReference type="Proteomes" id="UP000077134">
    <property type="component" value="Unassembled WGS sequence"/>
</dbReference>
<dbReference type="Gene3D" id="1.25.40.10">
    <property type="entry name" value="Tetratricopeptide repeat domain"/>
    <property type="match status" value="1"/>
</dbReference>
<evidence type="ECO:0000313" key="2">
    <source>
        <dbReference type="EMBL" id="OAB76799.1"/>
    </source>
</evidence>
<dbReference type="PANTHER" id="PTHR44749:SF1">
    <property type="entry name" value="TETRATRICOPEPTIDE-LIKE HELICAL DOMAIN-CONTAINING PROTEIN"/>
    <property type="match status" value="1"/>
</dbReference>
<accession>A0A167FQJ5</accession>
<keyword evidence="3" id="KW-1185">Reference proteome</keyword>
<feature type="transmembrane region" description="Helical" evidence="1">
    <location>
        <begin position="9"/>
        <end position="31"/>
    </location>
</feature>